<proteinExistence type="predicted"/>
<dbReference type="InterPro" id="IPR009045">
    <property type="entry name" value="Zn_M74/Hedgehog-like"/>
</dbReference>
<accession>A0ABY3PS09</accession>
<dbReference type="EMBL" id="CP063845">
    <property type="protein sequence ID" value="UFP96465.1"/>
    <property type="molecule type" value="Genomic_DNA"/>
</dbReference>
<sequence length="204" mass="23522">MRKPQSVRSLEDLGRVRLSDNFFLRDFLYSEVANFYGVPNIPDDPELAIEAGRQLCRHLLEPLCQAFGRVSIRSAFRSESVNRLCNEKGHSCARNEANFARHIWDHRDQNGRIGAMACVVVHWYIERYEQTADFRPLAWWIHDHLGYSELVFFPKYCAFNIGWHEAPKQTIKSHIQAAKGCLTRPGMDNHGGGHSMWYAGFPTV</sequence>
<evidence type="ECO:0000313" key="1">
    <source>
        <dbReference type="EMBL" id="UFP96465.1"/>
    </source>
</evidence>
<dbReference type="RefSeq" id="WP_230843701.1">
    <property type="nucleotide sequence ID" value="NZ_CP063845.1"/>
</dbReference>
<organism evidence="1 2">
    <name type="scientific">Gloeobacter morelensis MG652769</name>
    <dbReference type="NCBI Taxonomy" id="2781736"/>
    <lineage>
        <taxon>Bacteria</taxon>
        <taxon>Bacillati</taxon>
        <taxon>Cyanobacteriota</taxon>
        <taxon>Cyanophyceae</taxon>
        <taxon>Gloeobacterales</taxon>
        <taxon>Gloeobacteraceae</taxon>
        <taxon>Gloeobacter</taxon>
        <taxon>Gloeobacter morelensis</taxon>
    </lineage>
</organism>
<gene>
    <name evidence="1" type="ORF">ISF26_09735</name>
</gene>
<protein>
    <recommendedName>
        <fullName evidence="3">Peptidase M15</fullName>
    </recommendedName>
</protein>
<dbReference type="SUPFAM" id="SSF55166">
    <property type="entry name" value="Hedgehog/DD-peptidase"/>
    <property type="match status" value="1"/>
</dbReference>
<dbReference type="Proteomes" id="UP001054846">
    <property type="component" value="Chromosome"/>
</dbReference>
<reference evidence="1 2" key="1">
    <citation type="journal article" date="2021" name="Genome Biol. Evol.">
        <title>Complete Genome Sequencing of a Novel Gloeobacter Species from a Waterfall Cave in Mexico.</title>
        <authorList>
            <person name="Saw J.H."/>
            <person name="Cardona T."/>
            <person name="Montejano G."/>
        </authorList>
    </citation>
    <scope>NUCLEOTIDE SEQUENCE [LARGE SCALE GENOMIC DNA]</scope>
    <source>
        <strain evidence="1">MG652769</strain>
    </source>
</reference>
<evidence type="ECO:0000313" key="2">
    <source>
        <dbReference type="Proteomes" id="UP001054846"/>
    </source>
</evidence>
<keyword evidence="2" id="KW-1185">Reference proteome</keyword>
<name>A0ABY3PS09_9CYAN</name>
<evidence type="ECO:0008006" key="3">
    <source>
        <dbReference type="Google" id="ProtNLM"/>
    </source>
</evidence>